<dbReference type="EMBL" id="FNFH01000003">
    <property type="protein sequence ID" value="SDK25207.1"/>
    <property type="molecule type" value="Genomic_DNA"/>
</dbReference>
<dbReference type="AlphaFoldDB" id="A0A1G9ACU2"/>
<feature type="chain" id="PRO_5011684176" evidence="1">
    <location>
        <begin position="23"/>
        <end position="111"/>
    </location>
</feature>
<evidence type="ECO:0000313" key="3">
    <source>
        <dbReference type="Proteomes" id="UP000199305"/>
    </source>
</evidence>
<keyword evidence="1" id="KW-0732">Signal</keyword>
<keyword evidence="3" id="KW-1185">Reference proteome</keyword>
<accession>A0A1G9ACU2</accession>
<reference evidence="3" key="1">
    <citation type="submission" date="2016-10" db="EMBL/GenBank/DDBJ databases">
        <authorList>
            <person name="Varghese N."/>
            <person name="Submissions S."/>
        </authorList>
    </citation>
    <scope>NUCLEOTIDE SEQUENCE [LARGE SCALE GENOMIC DNA]</scope>
    <source>
        <strain evidence="3">CGMCC 1.10658</strain>
    </source>
</reference>
<feature type="signal peptide" evidence="1">
    <location>
        <begin position="1"/>
        <end position="22"/>
    </location>
</feature>
<gene>
    <name evidence="2" type="ORF">SAMN05216212_1955</name>
</gene>
<proteinExistence type="predicted"/>
<evidence type="ECO:0000256" key="1">
    <source>
        <dbReference type="SAM" id="SignalP"/>
    </source>
</evidence>
<sequence length="111" mass="12305">MKIQICLLTLFSTYFHSAFSHAASTGPHYIETVKAQWTGTYVKLKDFVNSDTSVQCEGSTFYFTSSTANYETRTSFLLAAFMAGKPVNITYYDCSSSSPHIEVGSVLLSQE</sequence>
<protein>
    <submittedName>
        <fullName evidence="2">Uncharacterized protein</fullName>
    </submittedName>
</protein>
<dbReference type="OrthoDB" id="7064079at2"/>
<organism evidence="2 3">
    <name type="scientific">Microbulbifer yueqingensis</name>
    <dbReference type="NCBI Taxonomy" id="658219"/>
    <lineage>
        <taxon>Bacteria</taxon>
        <taxon>Pseudomonadati</taxon>
        <taxon>Pseudomonadota</taxon>
        <taxon>Gammaproteobacteria</taxon>
        <taxon>Cellvibrionales</taxon>
        <taxon>Microbulbiferaceae</taxon>
        <taxon>Microbulbifer</taxon>
    </lineage>
</organism>
<dbReference type="RefSeq" id="WP_139169465.1">
    <property type="nucleotide sequence ID" value="NZ_FNFH01000003.1"/>
</dbReference>
<dbReference type="Proteomes" id="UP000199305">
    <property type="component" value="Unassembled WGS sequence"/>
</dbReference>
<evidence type="ECO:0000313" key="2">
    <source>
        <dbReference type="EMBL" id="SDK25207.1"/>
    </source>
</evidence>
<name>A0A1G9ACU2_9GAMM</name>